<evidence type="ECO:0000313" key="5">
    <source>
        <dbReference type="EMBL" id="KAK8870976.1"/>
    </source>
</evidence>
<evidence type="ECO:0000313" key="6">
    <source>
        <dbReference type="Proteomes" id="UP001470230"/>
    </source>
</evidence>
<sequence>MSTEPSINDSRYNRQIYLLGVDGMKKIASSSVLISGLGGLGVEIAKNIILAGIKSVTIHDTRNCQCSDLASNFYLKESDFGKNRASCCYEKLKNLNSSVTVTCMTDELTNDFLSHYNFVVITDYYPDSEIRRISSFCHENNIKLIFAETSGVFAYLFNDFGHNFCTTDIDGEPTQRFLISYIENGVNPAVFIDENEVFEIGDTDSIIFDGVNGMTEINGKEFEVEVITKYNLRIKCDTTNYGKYDTRQCGYATKVKKSLKIDFLQFSDAIKNTDCKADMTFDFCTFGRDRQIILAFQAYHQLLDKNPQDPKVNGNDLIAKAKEINSSLNIVDEIDEPLLKEFARESSWIISPTCATLGGIVGHEILIGVMGKFTPVNQFLAIGSIESISSNSEDLHFTENNDRYDPYRAIFGDKHQEKMMSLKYFLVGAGALGCEQIKNMALMGIGNKNNKGMITIADMDTIEKSNLNRQFLFTEDDVNNHEHKSVAAAKAAKEINPQITIVSKKEPLCEETTATYNDFFYTNLDGVCDALDNFQARRYSSDMCLLYKKPLIDTGTEGAKAHLYTVVPNLTQGLEAPQNEQTTPSIPACTLHNFPTRIQHCCAWATDKFYGLFDKQPTFVKDILKPEAGKEDFLKIIQNMRRSDLLKWKEVKKSILDLLKDGKCETFEDCVRWARNLFEDLFNFRIRDIQHQYPKDFKAEGVDFWVGDKIFPDIQLYDPKNHYHAEFITSTSLIRARICNINTENINKENAAEIAAKFEVPEWKSSLDIISSKDDGNEQFALFDDDNDQTMDEFASLLSANNKLEIKPEAFDKDGDENGHVDFVDSASNIRALNYHITTASKLDIKRIAGHLIPAISTTTAMICGLAAFEMYKLHCPEEKKIDCYRGCNINLAAKYFMFTEPLHYEENICESNGLKFSIWTTWEIVGFITLRQLVDSIIKDYKLIPKQIEFRKKPLYEYSKVDDERMDKQMKDILEREYGITNKSRKFMIPMTVICKDLSGNDVNQELPKFVLVLKLKK</sequence>
<protein>
    <recommendedName>
        <fullName evidence="4">Ubiquitin-activating enzyme E1 C-terminal domain-containing protein</fullName>
    </recommendedName>
</protein>
<dbReference type="InterPro" id="IPR035985">
    <property type="entry name" value="Ubiquitin-activating_enz"/>
</dbReference>
<dbReference type="InterPro" id="IPR018965">
    <property type="entry name" value="Ub-activating_enz_E1_C"/>
</dbReference>
<dbReference type="Gene3D" id="1.10.10.2660">
    <property type="entry name" value="Ubiquitin-activating enzyme E1, SCCH domain"/>
    <property type="match status" value="1"/>
</dbReference>
<gene>
    <name evidence="5" type="ORF">M9Y10_008889</name>
</gene>
<reference evidence="5 6" key="1">
    <citation type="submission" date="2024-04" db="EMBL/GenBank/DDBJ databases">
        <title>Tritrichomonas musculus Genome.</title>
        <authorList>
            <person name="Alves-Ferreira E."/>
            <person name="Grigg M."/>
            <person name="Lorenzi H."/>
            <person name="Galac M."/>
        </authorList>
    </citation>
    <scope>NUCLEOTIDE SEQUENCE [LARGE SCALE GENOMIC DNA]</scope>
    <source>
        <strain evidence="5 6">EAF2021</strain>
    </source>
</reference>
<comment type="pathway">
    <text evidence="1">Protein modification; protein ubiquitination.</text>
</comment>
<evidence type="ECO:0000256" key="3">
    <source>
        <dbReference type="ARBA" id="ARBA00022598"/>
    </source>
</evidence>
<dbReference type="PANTHER" id="PTHR10953:SF4">
    <property type="entry name" value="UBIQUITIN-ACTIVATING ENZYME E1 C-TERMINAL DOMAIN-CONTAINING PROTEIN"/>
    <property type="match status" value="1"/>
</dbReference>
<dbReference type="Proteomes" id="UP001470230">
    <property type="component" value="Unassembled WGS sequence"/>
</dbReference>
<dbReference type="SMART" id="SM00985">
    <property type="entry name" value="UBA_e1_C"/>
    <property type="match status" value="1"/>
</dbReference>
<organism evidence="5 6">
    <name type="scientific">Tritrichomonas musculus</name>
    <dbReference type="NCBI Taxonomy" id="1915356"/>
    <lineage>
        <taxon>Eukaryota</taxon>
        <taxon>Metamonada</taxon>
        <taxon>Parabasalia</taxon>
        <taxon>Tritrichomonadida</taxon>
        <taxon>Tritrichomonadidae</taxon>
        <taxon>Tritrichomonas</taxon>
    </lineage>
</organism>
<dbReference type="PANTHER" id="PTHR10953">
    <property type="entry name" value="UBIQUITIN-ACTIVATING ENZYME E1"/>
    <property type="match status" value="1"/>
</dbReference>
<dbReference type="InterPro" id="IPR019572">
    <property type="entry name" value="UBA_E1_SCCH"/>
</dbReference>
<dbReference type="InterPro" id="IPR018075">
    <property type="entry name" value="UBQ-activ_enz_E1"/>
</dbReference>
<dbReference type="NCBIfam" id="TIGR01408">
    <property type="entry name" value="Ube1"/>
    <property type="match status" value="1"/>
</dbReference>
<dbReference type="InterPro" id="IPR000011">
    <property type="entry name" value="UBQ/SUMO-activ_enz_E1-like"/>
</dbReference>
<dbReference type="Gene3D" id="3.50.50.80">
    <property type="entry name" value="Ubiquitin-activating enzyme E1, inactive adenylation domain, subdomain 1"/>
    <property type="match status" value="1"/>
</dbReference>
<dbReference type="Pfam" id="PF09358">
    <property type="entry name" value="E1_UFD"/>
    <property type="match status" value="1"/>
</dbReference>
<accession>A0ABR2IZC8</accession>
<dbReference type="EMBL" id="JAPFFF010000014">
    <property type="protein sequence ID" value="KAK8870976.1"/>
    <property type="molecule type" value="Genomic_DNA"/>
</dbReference>
<name>A0ABR2IZC8_9EUKA</name>
<dbReference type="InterPro" id="IPR000594">
    <property type="entry name" value="ThiF_NAD_FAD-bd"/>
</dbReference>
<dbReference type="Pfam" id="PF10585">
    <property type="entry name" value="UBA_E1_SCCH"/>
    <property type="match status" value="1"/>
</dbReference>
<dbReference type="InterPro" id="IPR045886">
    <property type="entry name" value="ThiF/MoeB/HesA"/>
</dbReference>
<proteinExistence type="inferred from homology"/>
<keyword evidence="6" id="KW-1185">Reference proteome</keyword>
<evidence type="ECO:0000259" key="4">
    <source>
        <dbReference type="SMART" id="SM00985"/>
    </source>
</evidence>
<dbReference type="Gene3D" id="2.40.30.180">
    <property type="entry name" value="Ubiquitin-activating enzyme E1, FCCH domain"/>
    <property type="match status" value="1"/>
</dbReference>
<dbReference type="SUPFAM" id="SSF69572">
    <property type="entry name" value="Activating enzymes of the ubiquitin-like proteins"/>
    <property type="match status" value="2"/>
</dbReference>
<dbReference type="Gene3D" id="3.40.50.720">
    <property type="entry name" value="NAD(P)-binding Rossmann-like Domain"/>
    <property type="match status" value="1"/>
</dbReference>
<evidence type="ECO:0000256" key="1">
    <source>
        <dbReference type="ARBA" id="ARBA00004906"/>
    </source>
</evidence>
<dbReference type="InterPro" id="IPR042449">
    <property type="entry name" value="Ub-E1_IAD_1"/>
</dbReference>
<dbReference type="Pfam" id="PF00899">
    <property type="entry name" value="ThiF"/>
    <property type="match status" value="2"/>
</dbReference>
<comment type="caution">
    <text evidence="5">The sequence shown here is derived from an EMBL/GenBank/DDBJ whole genome shotgun (WGS) entry which is preliminary data.</text>
</comment>
<dbReference type="Gene3D" id="3.40.50.12550">
    <property type="entry name" value="Ubiquitin-activating enzyme E1, inactive adenylation domain, subdomain 2"/>
    <property type="match status" value="1"/>
</dbReference>
<evidence type="ECO:0000256" key="2">
    <source>
        <dbReference type="ARBA" id="ARBA00005673"/>
    </source>
</evidence>
<dbReference type="InterPro" id="IPR042302">
    <property type="entry name" value="E1_FCCH_sf"/>
</dbReference>
<keyword evidence="3" id="KW-0436">Ligase</keyword>
<feature type="domain" description="Ubiquitin-activating enzyme E1 C-terminal" evidence="4">
    <location>
        <begin position="885"/>
        <end position="1004"/>
    </location>
</feature>
<dbReference type="PRINTS" id="PR01849">
    <property type="entry name" value="UBIQUITINACT"/>
</dbReference>
<dbReference type="InterPro" id="IPR042063">
    <property type="entry name" value="Ubi_acti_E1_SCCH"/>
</dbReference>
<comment type="similarity">
    <text evidence="2">Belongs to the ubiquitin-activating E1 family.</text>
</comment>